<evidence type="ECO:0000256" key="2">
    <source>
        <dbReference type="SAM" id="Phobius"/>
    </source>
</evidence>
<proteinExistence type="evidence at transcript level"/>
<dbReference type="EMBL" id="GADI01001255">
    <property type="protein sequence ID" value="JAA72553.1"/>
    <property type="molecule type" value="mRNA"/>
</dbReference>
<keyword evidence="2" id="KW-1133">Transmembrane helix</keyword>
<feature type="non-terminal residue" evidence="3">
    <location>
        <position position="1"/>
    </location>
</feature>
<keyword evidence="2" id="KW-0472">Membrane</keyword>
<protein>
    <submittedName>
        <fullName evidence="3">Putative secreted protein</fullName>
    </submittedName>
</protein>
<accession>A0A0K8RNR7</accession>
<reference evidence="3" key="1">
    <citation type="submission" date="2012-12" db="EMBL/GenBank/DDBJ databases">
        <title>Identification and characterization of a phenylalanine ammonia-lyase gene family in Isatis indigotica Fort.</title>
        <authorList>
            <person name="Liu Q."/>
            <person name="Chen J."/>
            <person name="Zhou X."/>
            <person name="Di P."/>
            <person name="Xiao Y."/>
            <person name="Xuan H."/>
            <person name="Zhang L."/>
            <person name="Chen W."/>
        </authorList>
    </citation>
    <scope>NUCLEOTIDE SEQUENCE</scope>
    <source>
        <tissue evidence="3">Salivary gland</tissue>
    </source>
</reference>
<name>A0A0K8RNR7_IXORI</name>
<dbReference type="AlphaFoldDB" id="A0A0K8RNR7"/>
<feature type="transmembrane region" description="Helical" evidence="2">
    <location>
        <begin position="6"/>
        <end position="35"/>
    </location>
</feature>
<sequence>YGRWFVFVFSFFLFFFVFFFLFFFLFFFFLFFFFFSFKMFFLLLFLFFPEPPVSGVEEPRDVLDGGRTSRSEFPCSAAGRPKPTVHVDAVRCGSRSGLAPPQTHLVIL</sequence>
<organism evidence="3">
    <name type="scientific">Ixodes ricinus</name>
    <name type="common">Common tick</name>
    <name type="synonym">Acarus ricinus</name>
    <dbReference type="NCBI Taxonomy" id="34613"/>
    <lineage>
        <taxon>Eukaryota</taxon>
        <taxon>Metazoa</taxon>
        <taxon>Ecdysozoa</taxon>
        <taxon>Arthropoda</taxon>
        <taxon>Chelicerata</taxon>
        <taxon>Arachnida</taxon>
        <taxon>Acari</taxon>
        <taxon>Parasitiformes</taxon>
        <taxon>Ixodida</taxon>
        <taxon>Ixodoidea</taxon>
        <taxon>Ixodidae</taxon>
        <taxon>Ixodinae</taxon>
        <taxon>Ixodes</taxon>
    </lineage>
</organism>
<evidence type="ECO:0000313" key="3">
    <source>
        <dbReference type="EMBL" id="JAA72553.1"/>
    </source>
</evidence>
<keyword evidence="2" id="KW-0812">Transmembrane</keyword>
<evidence type="ECO:0000256" key="1">
    <source>
        <dbReference type="SAM" id="MobiDB-lite"/>
    </source>
</evidence>
<feature type="compositionally biased region" description="Basic and acidic residues" evidence="1">
    <location>
        <begin position="59"/>
        <end position="70"/>
    </location>
</feature>
<feature type="region of interest" description="Disordered" evidence="1">
    <location>
        <begin position="59"/>
        <end position="83"/>
    </location>
</feature>